<dbReference type="InterPro" id="IPR013694">
    <property type="entry name" value="VIT"/>
</dbReference>
<reference evidence="4" key="1">
    <citation type="submission" date="2019-04" db="EMBL/GenBank/DDBJ databases">
        <title>Genome assembly of Zosterops borbonicus 15179.</title>
        <authorList>
            <person name="Leroy T."/>
            <person name="Anselmetti Y."/>
            <person name="Tilak M.-K."/>
            <person name="Nabholz B."/>
        </authorList>
    </citation>
    <scope>NUCLEOTIDE SEQUENCE</scope>
    <source>
        <strain evidence="4">HGM_15179</strain>
        <tissue evidence="4">Muscle</tissue>
    </source>
</reference>
<feature type="compositionally biased region" description="Low complexity" evidence="1">
    <location>
        <begin position="1160"/>
        <end position="1173"/>
    </location>
</feature>
<protein>
    <recommendedName>
        <fullName evidence="6">von Willebrand factor A domain containing 5B1</fullName>
    </recommendedName>
</protein>
<gene>
    <name evidence="4" type="ORF">HGM15179_001898</name>
</gene>
<sequence length="1359" mass="148184">MNQDWKYSFVVVKDAPGGPRAQERSEGRGNRQGVQGIVMVTSLAKQMAPLCGDDDDDDDGDGHPDSSGHFETAVGGERSTLGIQEPPIPGEPDTLPAPGRASPPGHMLLQPVRHKPTLCKLLLPSLAFSQLDGLFVYPLDEGTTVVGFEAATSRRTVTVQIKDKAKIDDTFFDSCSLPPGRAGDGSGRIMMDEDLERIVFVANLGMIPPLESVSIFISTSSELQTLPSGVVRVLLPAVCVPRVPQPSLENASSFSSHQLQTDKLLCGSGSLEQGSRFCLAQLLDSEATNPFEYEFSFHLEIRGPCLLAGVESPTHEIRADADPSARSAKSIVITLANKHTFDRPVEILIHPSEPHMPHVLMEEGDMTPAEYEQHLKGKNDFIKGTKKDPSARKKTEIIRKRLNKDIPHHAVIMLNFCPDLRAVQPGLRKAQGEFIFLLDCSRSMSAVSINRAKDALLVILKSLMPACLFNIIGFGSAFKTLFPVSQAYCEESLAIACQSIRRIQADMGSINLLSPLKWVTRQPIHRGHPRLLFLLTGGTIGNTGKVLELLRGHSCSARCYSFGVGPNACRRLVRGVAAVSRGVSEFLAEGERLQPKMIRSLKKAMAPVLSDVSVEWVFPESTEVLVSPVSSSCLFPGDRLVSYGVICDTSPYLSNPRSDKRRRYSMMHSQESGSSVFFHSQEEGAGLESWNHSRDSEGSCPTERSPEHLGVGRDPGGESDTDTGMDVKALSRRRAYSTTQISDHEPRRKVPTASDPGTALVKNPLRKTHLQDLQQVSPEPWQVDFQPLPAIPPGSASRICGARRPALLQRSCVSFCHDANSPALPDGLQDAPARGLEALDAIPSLRSSSDSRSPGDLESAQHPSLTFETETSSDWEPQDLDLGAACGSPRSPRTLCKAVVKGLRNNEPVQWEVTFDIHPLFQERESQEDGDRDLWSETFHHLAAKSLIQDFEQLAERECEIEHGSGRRFQLSAVHTSKACNVISKYTAFVPVDLSTSSYLPTLVQYTHTGATSKQGNQRKQKSSGNRRHRGCSPARPQSACGQNGDYGFYSMSKIPWGFISFLVLEISVTDTFSSFHRLTLNKTMLLLRAAKGFMSKSPSRGSEASSEGDNESMDYLPLVSLQLACGAFLLNSAFCDAVNIPMEKLKWTSPFACHRLSLSPSGSCSTKRSSSSSEHKTLNSSRQLLVPGGQGKGPSTGDITQGAALQDTGRLRHLSGSAAESISRALRAQGEPPSPAITIRSFSSPARCRADSGRGWDTDGSELQALLSDVELQQQTEPEGMLWATAVALAWLEHSSASYFIEWELVAAKASLWLSGQRFPQGSSLAAVKAAAQQLFVLLRHWDENLEFNLLCYNPGSV</sequence>
<evidence type="ECO:0000256" key="1">
    <source>
        <dbReference type="SAM" id="MobiDB-lite"/>
    </source>
</evidence>
<dbReference type="EMBL" id="SWJQ01000030">
    <property type="protein sequence ID" value="TRZ25212.1"/>
    <property type="molecule type" value="Genomic_DNA"/>
</dbReference>
<feature type="region of interest" description="Disordered" evidence="1">
    <location>
        <begin position="48"/>
        <end position="109"/>
    </location>
</feature>
<name>A0A8K1GUV3_9PASS</name>
<feature type="compositionally biased region" description="Low complexity" evidence="1">
    <location>
        <begin position="845"/>
        <end position="858"/>
    </location>
</feature>
<keyword evidence="5" id="KW-1185">Reference proteome</keyword>
<feature type="region of interest" description="Disordered" evidence="1">
    <location>
        <begin position="1159"/>
        <end position="1202"/>
    </location>
</feature>
<feature type="compositionally biased region" description="Polar residues" evidence="1">
    <location>
        <begin position="861"/>
        <end position="870"/>
    </location>
</feature>
<dbReference type="InterPro" id="IPR036465">
    <property type="entry name" value="vWFA_dom_sf"/>
</dbReference>
<dbReference type="InterPro" id="IPR002035">
    <property type="entry name" value="VWF_A"/>
</dbReference>
<feature type="domain" description="VWFA" evidence="2">
    <location>
        <begin position="433"/>
        <end position="605"/>
    </location>
</feature>
<evidence type="ECO:0000259" key="2">
    <source>
        <dbReference type="PROSITE" id="PS50234"/>
    </source>
</evidence>
<evidence type="ECO:0000313" key="5">
    <source>
        <dbReference type="Proteomes" id="UP000796761"/>
    </source>
</evidence>
<dbReference type="SUPFAM" id="SSF53300">
    <property type="entry name" value="vWA-like"/>
    <property type="match status" value="1"/>
</dbReference>
<comment type="caution">
    <text evidence="4">The sequence shown here is derived from an EMBL/GenBank/DDBJ whole genome shotgun (WGS) entry which is preliminary data.</text>
</comment>
<feature type="region of interest" description="Disordered" evidence="1">
    <location>
        <begin position="686"/>
        <end position="758"/>
    </location>
</feature>
<dbReference type="SMART" id="SM00327">
    <property type="entry name" value="VWA"/>
    <property type="match status" value="1"/>
</dbReference>
<organism evidence="4 5">
    <name type="scientific">Zosterops borbonicus</name>
    <dbReference type="NCBI Taxonomy" id="364589"/>
    <lineage>
        <taxon>Eukaryota</taxon>
        <taxon>Metazoa</taxon>
        <taxon>Chordata</taxon>
        <taxon>Craniata</taxon>
        <taxon>Vertebrata</taxon>
        <taxon>Euteleostomi</taxon>
        <taxon>Archelosauria</taxon>
        <taxon>Archosauria</taxon>
        <taxon>Dinosauria</taxon>
        <taxon>Saurischia</taxon>
        <taxon>Theropoda</taxon>
        <taxon>Coelurosauria</taxon>
        <taxon>Aves</taxon>
        <taxon>Neognathae</taxon>
        <taxon>Neoaves</taxon>
        <taxon>Telluraves</taxon>
        <taxon>Australaves</taxon>
        <taxon>Passeriformes</taxon>
        <taxon>Sylvioidea</taxon>
        <taxon>Zosteropidae</taxon>
        <taxon>Zosterops</taxon>
    </lineage>
</organism>
<dbReference type="Pfam" id="PF13768">
    <property type="entry name" value="VWA_3"/>
    <property type="match status" value="1"/>
</dbReference>
<dbReference type="OrthoDB" id="1729737at2759"/>
<feature type="region of interest" description="Disordered" evidence="1">
    <location>
        <begin position="845"/>
        <end position="886"/>
    </location>
</feature>
<dbReference type="PANTHER" id="PTHR46299:SF1">
    <property type="entry name" value="VON WILLEBRAND FACTOR A DOMAIN-CONTAINING PROTEIN 5B1"/>
    <property type="match status" value="1"/>
</dbReference>
<proteinExistence type="predicted"/>
<dbReference type="PROSITE" id="PS50234">
    <property type="entry name" value="VWFA"/>
    <property type="match status" value="1"/>
</dbReference>
<dbReference type="PANTHER" id="PTHR46299">
    <property type="entry name" value="VON WILLEBRAND FACTOR A DOMAIN-CONTAINING PROTEIN 5B2-RELATED"/>
    <property type="match status" value="1"/>
</dbReference>
<accession>A0A8K1GUV3</accession>
<evidence type="ECO:0008006" key="6">
    <source>
        <dbReference type="Google" id="ProtNLM"/>
    </source>
</evidence>
<feature type="region of interest" description="Disordered" evidence="1">
    <location>
        <begin position="1010"/>
        <end position="1039"/>
    </location>
</feature>
<feature type="compositionally biased region" description="Basic residues" evidence="1">
    <location>
        <begin position="1017"/>
        <end position="1031"/>
    </location>
</feature>
<dbReference type="InterPro" id="IPR052627">
    <property type="entry name" value="VWA_domain-containing"/>
</dbReference>
<feature type="domain" description="VIT" evidence="3">
    <location>
        <begin position="83"/>
        <end position="221"/>
    </location>
</feature>
<dbReference type="Pfam" id="PF13757">
    <property type="entry name" value="VIT_2"/>
    <property type="match status" value="1"/>
</dbReference>
<dbReference type="PROSITE" id="PS51468">
    <property type="entry name" value="VIT"/>
    <property type="match status" value="1"/>
</dbReference>
<dbReference type="Gene3D" id="3.40.50.410">
    <property type="entry name" value="von Willebrand factor, type A domain"/>
    <property type="match status" value="1"/>
</dbReference>
<evidence type="ECO:0000313" key="4">
    <source>
        <dbReference type="EMBL" id="TRZ25212.1"/>
    </source>
</evidence>
<feature type="region of interest" description="Disordered" evidence="1">
    <location>
        <begin position="15"/>
        <end position="34"/>
    </location>
</feature>
<dbReference type="Proteomes" id="UP000796761">
    <property type="component" value="Unassembled WGS sequence"/>
</dbReference>
<evidence type="ECO:0000259" key="3">
    <source>
        <dbReference type="PROSITE" id="PS51468"/>
    </source>
</evidence>